<protein>
    <recommendedName>
        <fullName evidence="4">DUF5317 domain-containing protein</fullName>
    </recommendedName>
</protein>
<reference evidence="2 3" key="1">
    <citation type="journal article" date="2021" name="bioRxiv">
        <title>Unique metabolic strategies in Hadean analogues reveal hints for primordial physiology.</title>
        <authorList>
            <person name="Nobu M.K."/>
            <person name="Nakai R."/>
            <person name="Tamazawa S."/>
            <person name="Mori H."/>
            <person name="Toyoda A."/>
            <person name="Ijiri A."/>
            <person name="Suzuki S."/>
            <person name="Kurokawa K."/>
            <person name="Kamagata Y."/>
            <person name="Tamaki H."/>
        </authorList>
    </citation>
    <scope>NUCLEOTIDE SEQUENCE [LARGE SCALE GENOMIC DNA]</scope>
    <source>
        <strain evidence="2">BS525</strain>
    </source>
</reference>
<gene>
    <name evidence="2" type="ORF">DDT42_01078</name>
</gene>
<dbReference type="Proteomes" id="UP000811545">
    <property type="component" value="Unassembled WGS sequence"/>
</dbReference>
<evidence type="ECO:0000313" key="2">
    <source>
        <dbReference type="EMBL" id="MBT9145208.1"/>
    </source>
</evidence>
<feature type="transmembrane region" description="Helical" evidence="1">
    <location>
        <begin position="163"/>
        <end position="181"/>
    </location>
</feature>
<evidence type="ECO:0000313" key="3">
    <source>
        <dbReference type="Proteomes" id="UP000811545"/>
    </source>
</evidence>
<keyword evidence="1" id="KW-0812">Transmembrane</keyword>
<feature type="transmembrane region" description="Helical" evidence="1">
    <location>
        <begin position="88"/>
        <end position="105"/>
    </location>
</feature>
<accession>A0A9E2BGM5</accession>
<comment type="caution">
    <text evidence="2">The sequence shown here is derived from an EMBL/GenBank/DDBJ whole genome shotgun (WGS) entry which is preliminary data.</text>
</comment>
<name>A0A9E2BGM5_PSYF1</name>
<keyword evidence="1" id="KW-0472">Membrane</keyword>
<proteinExistence type="predicted"/>
<organism evidence="2 3">
    <name type="scientific">Psychracetigena formicireducens</name>
    <dbReference type="NCBI Taxonomy" id="2986056"/>
    <lineage>
        <taxon>Bacteria</taxon>
        <taxon>Bacillati</taxon>
        <taxon>Candidatus Lithacetigenota</taxon>
        <taxon>Candidatus Psychracetigena</taxon>
    </lineage>
</organism>
<dbReference type="EMBL" id="QLTW01000061">
    <property type="protein sequence ID" value="MBT9145208.1"/>
    <property type="molecule type" value="Genomic_DNA"/>
</dbReference>
<keyword evidence="1" id="KW-1133">Transmembrane helix</keyword>
<dbReference type="InterPro" id="IPR035168">
    <property type="entry name" value="DUF5317"/>
</dbReference>
<feature type="transmembrane region" description="Helical" evidence="1">
    <location>
        <begin position="64"/>
        <end position="81"/>
    </location>
</feature>
<feature type="transmembrane region" description="Helical" evidence="1">
    <location>
        <begin position="32"/>
        <end position="52"/>
    </location>
</feature>
<sequence>MIIIGFSLLLALIGGWLNGGSLLNLEKVKFKSVLFFIVGLMLQIPLRFGIPIDDYFPIHLLGNHLYILSLFLILFTIIMNLRLPGFKFLALGASMNFLAITANGGRMPLSYKAVEIAGMMKDLEIALQSGEWVHFAISKPGETLFPFLGDIIPLPLGSFFSRVISPGDILIALGVFLFIFYSMRKPFTTT</sequence>
<evidence type="ECO:0000256" key="1">
    <source>
        <dbReference type="SAM" id="Phobius"/>
    </source>
</evidence>
<dbReference type="AlphaFoldDB" id="A0A9E2BGM5"/>
<evidence type="ECO:0008006" key="4">
    <source>
        <dbReference type="Google" id="ProtNLM"/>
    </source>
</evidence>
<dbReference type="Pfam" id="PF17248">
    <property type="entry name" value="DUF5317"/>
    <property type="match status" value="1"/>
</dbReference>
<feature type="transmembrane region" description="Helical" evidence="1">
    <location>
        <begin position="6"/>
        <end position="25"/>
    </location>
</feature>